<organism evidence="1 2">
    <name type="scientific">Enterococcus ratti</name>
    <dbReference type="NCBI Taxonomy" id="150033"/>
    <lineage>
        <taxon>Bacteria</taxon>
        <taxon>Bacillati</taxon>
        <taxon>Bacillota</taxon>
        <taxon>Bacilli</taxon>
        <taxon>Lactobacillales</taxon>
        <taxon>Enterococcaceae</taxon>
        <taxon>Enterococcus</taxon>
    </lineage>
</organism>
<dbReference type="AlphaFoldDB" id="A0A1L8WR50"/>
<name>A0A1L8WR50_9ENTE</name>
<dbReference type="Proteomes" id="UP000182152">
    <property type="component" value="Unassembled WGS sequence"/>
</dbReference>
<proteinExistence type="predicted"/>
<protein>
    <submittedName>
        <fullName evidence="1">Uncharacterized protein</fullName>
    </submittedName>
</protein>
<comment type="caution">
    <text evidence="1">The sequence shown here is derived from an EMBL/GenBank/DDBJ whole genome shotgun (WGS) entry which is preliminary data.</text>
</comment>
<dbReference type="STRING" id="150033.RV14_GL001392"/>
<reference evidence="1 2" key="1">
    <citation type="submission" date="2014-12" db="EMBL/GenBank/DDBJ databases">
        <title>Draft genome sequences of 29 type strains of Enterococci.</title>
        <authorList>
            <person name="Zhong Z."/>
            <person name="Sun Z."/>
            <person name="Liu W."/>
            <person name="Zhang W."/>
            <person name="Zhang H."/>
        </authorList>
    </citation>
    <scope>NUCLEOTIDE SEQUENCE [LARGE SCALE GENOMIC DNA]</scope>
    <source>
        <strain evidence="1 2">DSM 15687</strain>
    </source>
</reference>
<gene>
    <name evidence="1" type="ORF">RV14_GL001392</name>
</gene>
<dbReference type="EMBL" id="JXLB01000003">
    <property type="protein sequence ID" value="OJG83514.1"/>
    <property type="molecule type" value="Genomic_DNA"/>
</dbReference>
<sequence length="37" mass="4476">MKEGEKFDKSQKKLKKYTLKLYSKNVYLKLFVLHSIV</sequence>
<accession>A0A1L8WR50</accession>
<keyword evidence="2" id="KW-1185">Reference proteome</keyword>
<evidence type="ECO:0000313" key="2">
    <source>
        <dbReference type="Proteomes" id="UP000182152"/>
    </source>
</evidence>
<evidence type="ECO:0000313" key="1">
    <source>
        <dbReference type="EMBL" id="OJG83514.1"/>
    </source>
</evidence>